<dbReference type="EMBL" id="CAJOAZ010010183">
    <property type="protein sequence ID" value="CAF4216512.1"/>
    <property type="molecule type" value="Genomic_DNA"/>
</dbReference>
<reference evidence="1" key="1">
    <citation type="submission" date="2021-02" db="EMBL/GenBank/DDBJ databases">
        <authorList>
            <person name="Nowell W R."/>
        </authorList>
    </citation>
    <scope>NUCLEOTIDE SEQUENCE</scope>
</reference>
<name>A0A820CK12_9BILA</name>
<sequence length="77" mass="8808">MFEENRILSINKNLLVSIVDLMKQFVPIFDGLEFSTVPTIHIVVPSYYAMIAMVQLDGQERPAIKILKENIQNTLDT</sequence>
<organism evidence="1 2">
    <name type="scientific">Adineta steineri</name>
    <dbReference type="NCBI Taxonomy" id="433720"/>
    <lineage>
        <taxon>Eukaryota</taxon>
        <taxon>Metazoa</taxon>
        <taxon>Spiralia</taxon>
        <taxon>Gnathifera</taxon>
        <taxon>Rotifera</taxon>
        <taxon>Eurotatoria</taxon>
        <taxon>Bdelloidea</taxon>
        <taxon>Adinetida</taxon>
        <taxon>Adinetidae</taxon>
        <taxon>Adineta</taxon>
    </lineage>
</organism>
<feature type="non-terminal residue" evidence="1">
    <location>
        <position position="77"/>
    </location>
</feature>
<evidence type="ECO:0000313" key="1">
    <source>
        <dbReference type="EMBL" id="CAF4216512.1"/>
    </source>
</evidence>
<protein>
    <submittedName>
        <fullName evidence="1">Uncharacterized protein</fullName>
    </submittedName>
</protein>
<accession>A0A820CK12</accession>
<dbReference type="Proteomes" id="UP000663844">
    <property type="component" value="Unassembled WGS sequence"/>
</dbReference>
<proteinExistence type="predicted"/>
<dbReference type="AlphaFoldDB" id="A0A820CK12"/>
<comment type="caution">
    <text evidence="1">The sequence shown here is derived from an EMBL/GenBank/DDBJ whole genome shotgun (WGS) entry which is preliminary data.</text>
</comment>
<gene>
    <name evidence="1" type="ORF">OXD698_LOCUS41643</name>
</gene>
<evidence type="ECO:0000313" key="2">
    <source>
        <dbReference type="Proteomes" id="UP000663844"/>
    </source>
</evidence>